<dbReference type="AlphaFoldDB" id="A0A6G8PW84"/>
<dbReference type="Proteomes" id="UP000502706">
    <property type="component" value="Chromosome"/>
</dbReference>
<sequence>MTKMRVLLANEPLSYREILAWVLMMLKPTWEVRVAEPGQIDAEVRAFSPHFVICNRVTPAVEAMAPAWVELYPDFGPLCRVRSSDGRYAVSEMEFTDLLGLAEGAEQLLEPRDGQGEIRELTRAGPLGACPPEE</sequence>
<reference evidence="1 2" key="1">
    <citation type="submission" date="2019-10" db="EMBL/GenBank/DDBJ databases">
        <title>Rubrobacter sp nov SCSIO 52915 isolated from a deep-sea sediment in the South China Sea.</title>
        <authorList>
            <person name="Chen R.W."/>
        </authorList>
    </citation>
    <scope>NUCLEOTIDE SEQUENCE [LARGE SCALE GENOMIC DNA]</scope>
    <source>
        <strain evidence="1 2">SCSIO 52915</strain>
    </source>
</reference>
<protein>
    <submittedName>
        <fullName evidence="1">Uncharacterized protein</fullName>
    </submittedName>
</protein>
<keyword evidence="2" id="KW-1185">Reference proteome</keyword>
<dbReference type="KEGG" id="rmar:GBA65_07750"/>
<accession>A0A6G8PW84</accession>
<name>A0A6G8PW84_9ACTN</name>
<organism evidence="1 2">
    <name type="scientific">Rubrobacter marinus</name>
    <dbReference type="NCBI Taxonomy" id="2653852"/>
    <lineage>
        <taxon>Bacteria</taxon>
        <taxon>Bacillati</taxon>
        <taxon>Actinomycetota</taxon>
        <taxon>Rubrobacteria</taxon>
        <taxon>Rubrobacterales</taxon>
        <taxon>Rubrobacteraceae</taxon>
        <taxon>Rubrobacter</taxon>
    </lineage>
</organism>
<gene>
    <name evidence="1" type="ORF">GBA65_07750</name>
</gene>
<evidence type="ECO:0000313" key="1">
    <source>
        <dbReference type="EMBL" id="QIN78435.1"/>
    </source>
</evidence>
<dbReference type="RefSeq" id="WP_166396110.1">
    <property type="nucleotide sequence ID" value="NZ_CP045121.1"/>
</dbReference>
<dbReference type="EMBL" id="CP045121">
    <property type="protein sequence ID" value="QIN78435.1"/>
    <property type="molecule type" value="Genomic_DNA"/>
</dbReference>
<proteinExistence type="predicted"/>
<evidence type="ECO:0000313" key="2">
    <source>
        <dbReference type="Proteomes" id="UP000502706"/>
    </source>
</evidence>